<evidence type="ECO:0000313" key="1">
    <source>
        <dbReference type="EMBL" id="EDK89211.1"/>
    </source>
</evidence>
<dbReference type="HOGENOM" id="CLU_1382374_0_0_0"/>
<sequence>MLLKEKLAKNLKDKQKDTYYLLLVLKEKITKGVEFMEIEINGKIIKDTDFNGNTELLLEEITYQFLNDESLVMMERLRLVFNLLLNYTKTITNNIFTPPYNFNDVKTDRDKLELVIEQYKLTKYMVSGGAIAKKDYVKYLEELEEYEVFSKDKAIMCLMDYKIARFSNEIFEEMGIKIIDRLDNGGIIVQDMGLYKN</sequence>
<dbReference type="Proteomes" id="UP000001921">
    <property type="component" value="Chromosome"/>
</dbReference>
<dbReference type="EMBL" id="CM000440">
    <property type="protein sequence ID" value="EDK89211.1"/>
    <property type="molecule type" value="Genomic_DNA"/>
</dbReference>
<gene>
    <name evidence="1" type="ORF">FNP_1429</name>
</gene>
<protein>
    <submittedName>
        <fullName evidence="1">Uncharacterized protein</fullName>
    </submittedName>
</protein>
<reference evidence="1" key="2">
    <citation type="submission" date="2007-05" db="EMBL/GenBank/DDBJ databases">
        <title>Genome sequence of Fusobacterium nucleatum subspecies polymorphum - a genetically tractable Fusobacterium.</title>
        <authorList>
            <person name="Karpathy S.E."/>
            <person name="Xiang Q."/>
            <person name="Gioia J."/>
            <person name="Jiang H."/>
            <person name="Liu Y."/>
            <person name="Petrosino J.F."/>
            <person name="Yerrapragada S."/>
            <person name="Fox G.E."/>
            <person name="Kinder Haake S."/>
            <person name="Weinstock G.M."/>
            <person name="Highlander S.K."/>
        </authorList>
    </citation>
    <scope>NUCLEOTIDE SEQUENCE [LARGE SCALE GENOMIC DNA]</scope>
    <source>
        <strain evidence="1">ATCC 10953</strain>
    </source>
</reference>
<organism evidence="1">
    <name type="scientific">Fusobacterium polymorphum ATCC 10953</name>
    <dbReference type="NCBI Taxonomy" id="393480"/>
    <lineage>
        <taxon>Bacteria</taxon>
        <taxon>Fusobacteriati</taxon>
        <taxon>Fusobacteriota</taxon>
        <taxon>Fusobacteriia</taxon>
        <taxon>Fusobacteriales</taxon>
        <taxon>Fusobacteriaceae</taxon>
        <taxon>Fusobacterium</taxon>
    </lineage>
</organism>
<name>A5TWD6_FUSNP</name>
<proteinExistence type="predicted"/>
<reference evidence="1" key="1">
    <citation type="submission" date="2006-07" db="EMBL/GenBank/DDBJ databases">
        <authorList>
            <person name="Qin X."/>
            <person name="Weinstock G.M."/>
        </authorList>
    </citation>
    <scope>NUCLEOTIDE SEQUENCE [LARGE SCALE GENOMIC DNA]</scope>
    <source>
        <strain evidence="1">ATCC 10953</strain>
    </source>
</reference>
<accession>A5TWD6</accession>
<dbReference type="AlphaFoldDB" id="A5TWD6"/>